<dbReference type="InterPro" id="IPR000719">
    <property type="entry name" value="Prot_kinase_dom"/>
</dbReference>
<evidence type="ECO:0000256" key="7">
    <source>
        <dbReference type="ARBA" id="ARBA00048679"/>
    </source>
</evidence>
<dbReference type="AlphaFoldDB" id="D8M2M2"/>
<reference evidence="12" key="1">
    <citation type="submission" date="2010-02" db="EMBL/GenBank/DDBJ databases">
        <title>Sequencing and annotation of the Blastocystis hominis genome.</title>
        <authorList>
            <person name="Wincker P."/>
        </authorList>
    </citation>
    <scope>NUCLEOTIDE SEQUENCE</scope>
    <source>
        <strain evidence="12">Singapore isolate B</strain>
    </source>
</reference>
<keyword evidence="1 9" id="KW-0723">Serine/threonine-protein kinase</keyword>
<dbReference type="PRINTS" id="PR00109">
    <property type="entry name" value="TYRKINASE"/>
</dbReference>
<dbReference type="InterPro" id="IPR051681">
    <property type="entry name" value="Ser/Thr_Kinases-Pseudokinases"/>
</dbReference>
<dbReference type="Pfam" id="PF07714">
    <property type="entry name" value="PK_Tyr_Ser-Thr"/>
    <property type="match status" value="1"/>
</dbReference>
<evidence type="ECO:0000256" key="1">
    <source>
        <dbReference type="ARBA" id="ARBA00022527"/>
    </source>
</evidence>
<evidence type="ECO:0000256" key="9">
    <source>
        <dbReference type="RuleBase" id="RU000304"/>
    </source>
</evidence>
<feature type="binding site" evidence="8">
    <location>
        <position position="254"/>
    </location>
    <ligand>
        <name>ATP</name>
        <dbReference type="ChEBI" id="CHEBI:30616"/>
    </ligand>
</feature>
<feature type="compositionally biased region" description="Low complexity" evidence="10">
    <location>
        <begin position="24"/>
        <end position="38"/>
    </location>
</feature>
<comment type="similarity">
    <text evidence="9">Belongs to the protein kinase superfamily.</text>
</comment>
<evidence type="ECO:0000256" key="8">
    <source>
        <dbReference type="PROSITE-ProRule" id="PRU10141"/>
    </source>
</evidence>
<dbReference type="InParanoid" id="D8M2M2"/>
<evidence type="ECO:0000256" key="2">
    <source>
        <dbReference type="ARBA" id="ARBA00022679"/>
    </source>
</evidence>
<dbReference type="GO" id="GO:0004674">
    <property type="term" value="F:protein serine/threonine kinase activity"/>
    <property type="evidence" value="ECO:0007669"/>
    <property type="project" value="UniProtKB-KW"/>
</dbReference>
<feature type="region of interest" description="Disordered" evidence="10">
    <location>
        <begin position="137"/>
        <end position="163"/>
    </location>
</feature>
<dbReference type="EMBL" id="FN668649">
    <property type="protein sequence ID" value="CBK22311.2"/>
    <property type="molecule type" value="Genomic_DNA"/>
</dbReference>
<sequence length="496" mass="55366">MQPMQALQGQSSPPFHSPQPSQPLQPLQPSQPSQSSQFNAGFASPAPEAVSLFNGPSYRAMNPARPSSTFSVDYMFSPNPQEPFSPPQPSAQPFAQPFAQPTVPPPAPSLLPSRPAQLPSLLGKPAEASKTTIVPLMNPAREPPAPACEPPTPTPTPTHRRGLSSVVRNAGLVEDDSSEDEVDYESRIEKSESQADEALKRKVMTALQSALSDLQLTGIQIRWSEIEVDERIGVGGFAIVYHGMYRGCEVAVKKLRVSRMSAKAIRDFHSEVVLMRALRHPNIVIFMGLVMDPVCLVTEYCHNGNLFDLLHDTVDENEEHYAVQIPWQRRVRIALDVARGMNFLHTSTPIIIHRDLKSLNILVDEKWTAKVSDFGLSRFKVLDVLLFSFFLCGTYQWMAPEVIGGHIYTEKADVYSYGINLWELLTRKIPYDGMQPMQVAMMVHTHKKRLPIPDTCPEWYATLIRDCWDQDPDARPSFAEIIKRLKRGGPAPTVLN</sequence>
<dbReference type="GO" id="GO:0005524">
    <property type="term" value="F:ATP binding"/>
    <property type="evidence" value="ECO:0007669"/>
    <property type="project" value="UniProtKB-UniRule"/>
</dbReference>
<name>D8M2M2_BLAHO</name>
<dbReference type="PROSITE" id="PS50011">
    <property type="entry name" value="PROTEIN_KINASE_DOM"/>
    <property type="match status" value="1"/>
</dbReference>
<keyword evidence="13" id="KW-1185">Reference proteome</keyword>
<gene>
    <name evidence="12" type="ORF">GSBLH_T00002358001</name>
</gene>
<dbReference type="FunFam" id="3.30.200.20:FF:000034">
    <property type="entry name" value="Kinase suppressor of Ras 1"/>
    <property type="match status" value="1"/>
</dbReference>
<organism evidence="12">
    <name type="scientific">Blastocystis hominis</name>
    <dbReference type="NCBI Taxonomy" id="12968"/>
    <lineage>
        <taxon>Eukaryota</taxon>
        <taxon>Sar</taxon>
        <taxon>Stramenopiles</taxon>
        <taxon>Bigyra</taxon>
        <taxon>Opalozoa</taxon>
        <taxon>Opalinata</taxon>
        <taxon>Blastocystidae</taxon>
        <taxon>Blastocystis</taxon>
    </lineage>
</organism>
<keyword evidence="5 8" id="KW-0067">ATP-binding</keyword>
<keyword evidence="4" id="KW-0418">Kinase</keyword>
<dbReference type="Gene3D" id="3.30.200.20">
    <property type="entry name" value="Phosphorylase Kinase, domain 1"/>
    <property type="match status" value="1"/>
</dbReference>
<feature type="compositionally biased region" description="Pro residues" evidence="10">
    <location>
        <begin position="141"/>
        <end position="156"/>
    </location>
</feature>
<keyword evidence="3 8" id="KW-0547">Nucleotide-binding</keyword>
<dbReference type="GeneID" id="24919534"/>
<evidence type="ECO:0000256" key="5">
    <source>
        <dbReference type="ARBA" id="ARBA00022840"/>
    </source>
</evidence>
<dbReference type="InterPro" id="IPR011009">
    <property type="entry name" value="Kinase-like_dom_sf"/>
</dbReference>
<dbReference type="InterPro" id="IPR001245">
    <property type="entry name" value="Ser-Thr/Tyr_kinase_cat_dom"/>
</dbReference>
<dbReference type="PANTHER" id="PTHR44329">
    <property type="entry name" value="SERINE/THREONINE-PROTEIN KINASE TNNI3K-RELATED"/>
    <property type="match status" value="1"/>
</dbReference>
<dbReference type="SUPFAM" id="SSF56112">
    <property type="entry name" value="Protein kinase-like (PK-like)"/>
    <property type="match status" value="1"/>
</dbReference>
<feature type="region of interest" description="Disordered" evidence="10">
    <location>
        <begin position="175"/>
        <end position="194"/>
    </location>
</feature>
<feature type="compositionally biased region" description="Low complexity" evidence="10">
    <location>
        <begin position="91"/>
        <end position="101"/>
    </location>
</feature>
<dbReference type="InterPro" id="IPR017441">
    <property type="entry name" value="Protein_kinase_ATP_BS"/>
</dbReference>
<dbReference type="InterPro" id="IPR008271">
    <property type="entry name" value="Ser/Thr_kinase_AS"/>
</dbReference>
<keyword evidence="2" id="KW-0808">Transferase</keyword>
<feature type="compositionally biased region" description="Low complexity" evidence="10">
    <location>
        <begin position="110"/>
        <end position="121"/>
    </location>
</feature>
<dbReference type="OrthoDB" id="339325at2759"/>
<evidence type="ECO:0000256" key="6">
    <source>
        <dbReference type="ARBA" id="ARBA00047899"/>
    </source>
</evidence>
<evidence type="ECO:0000313" key="13">
    <source>
        <dbReference type="Proteomes" id="UP000008312"/>
    </source>
</evidence>
<protein>
    <recommendedName>
        <fullName evidence="11">Protein kinase domain-containing protein</fullName>
    </recommendedName>
</protein>
<dbReference type="Gene3D" id="1.10.510.10">
    <property type="entry name" value="Transferase(Phosphotransferase) domain 1"/>
    <property type="match status" value="1"/>
</dbReference>
<dbReference type="CDD" id="cd13999">
    <property type="entry name" value="STKc_MAP3K-like"/>
    <property type="match status" value="1"/>
</dbReference>
<evidence type="ECO:0000259" key="11">
    <source>
        <dbReference type="PROSITE" id="PS50011"/>
    </source>
</evidence>
<feature type="region of interest" description="Disordered" evidence="10">
    <location>
        <begin position="1"/>
        <end position="121"/>
    </location>
</feature>
<comment type="catalytic activity">
    <reaction evidence="6">
        <text>L-threonyl-[protein] + ATP = O-phospho-L-threonyl-[protein] + ADP + H(+)</text>
        <dbReference type="Rhea" id="RHEA:46608"/>
        <dbReference type="Rhea" id="RHEA-COMP:11060"/>
        <dbReference type="Rhea" id="RHEA-COMP:11605"/>
        <dbReference type="ChEBI" id="CHEBI:15378"/>
        <dbReference type="ChEBI" id="CHEBI:30013"/>
        <dbReference type="ChEBI" id="CHEBI:30616"/>
        <dbReference type="ChEBI" id="CHEBI:61977"/>
        <dbReference type="ChEBI" id="CHEBI:456216"/>
        <dbReference type="EC" id="2.7.11.1"/>
    </reaction>
</comment>
<feature type="domain" description="Protein kinase" evidence="11">
    <location>
        <begin position="226"/>
        <end position="494"/>
    </location>
</feature>
<evidence type="ECO:0000256" key="4">
    <source>
        <dbReference type="ARBA" id="ARBA00022777"/>
    </source>
</evidence>
<proteinExistence type="inferred from homology"/>
<accession>D8M2M2</accession>
<evidence type="ECO:0000256" key="3">
    <source>
        <dbReference type="ARBA" id="ARBA00022741"/>
    </source>
</evidence>
<dbReference type="OMA" id="SVFICME"/>
<feature type="compositionally biased region" description="Pro residues" evidence="10">
    <location>
        <begin position="80"/>
        <end position="90"/>
    </location>
</feature>
<dbReference type="Proteomes" id="UP000008312">
    <property type="component" value="Unassembled WGS sequence"/>
</dbReference>
<dbReference type="PROSITE" id="PS00108">
    <property type="entry name" value="PROTEIN_KINASE_ST"/>
    <property type="match status" value="1"/>
</dbReference>
<evidence type="ECO:0000313" key="12">
    <source>
        <dbReference type="EMBL" id="CBK22311.2"/>
    </source>
</evidence>
<feature type="compositionally biased region" description="Basic and acidic residues" evidence="10">
    <location>
        <begin position="184"/>
        <end position="194"/>
    </location>
</feature>
<dbReference type="SMART" id="SM00220">
    <property type="entry name" value="S_TKc"/>
    <property type="match status" value="1"/>
</dbReference>
<dbReference type="PROSITE" id="PS00107">
    <property type="entry name" value="PROTEIN_KINASE_ATP"/>
    <property type="match status" value="1"/>
</dbReference>
<evidence type="ECO:0000256" key="10">
    <source>
        <dbReference type="SAM" id="MobiDB-lite"/>
    </source>
</evidence>
<comment type="catalytic activity">
    <reaction evidence="7">
        <text>L-seryl-[protein] + ATP = O-phospho-L-seryl-[protein] + ADP + H(+)</text>
        <dbReference type="Rhea" id="RHEA:17989"/>
        <dbReference type="Rhea" id="RHEA-COMP:9863"/>
        <dbReference type="Rhea" id="RHEA-COMP:11604"/>
        <dbReference type="ChEBI" id="CHEBI:15378"/>
        <dbReference type="ChEBI" id="CHEBI:29999"/>
        <dbReference type="ChEBI" id="CHEBI:30616"/>
        <dbReference type="ChEBI" id="CHEBI:83421"/>
        <dbReference type="ChEBI" id="CHEBI:456216"/>
        <dbReference type="EC" id="2.7.11.1"/>
    </reaction>
</comment>
<dbReference type="RefSeq" id="XP_012896359.1">
    <property type="nucleotide sequence ID" value="XM_013040905.1"/>
</dbReference>